<dbReference type="InterPro" id="IPR036875">
    <property type="entry name" value="Znf_CCHC_sf"/>
</dbReference>
<keyword evidence="2" id="KW-0175">Coiled coil</keyword>
<reference evidence="4" key="1">
    <citation type="submission" date="2021-03" db="EMBL/GenBank/DDBJ databases">
        <authorList>
            <person name="Bekaert M."/>
        </authorList>
    </citation>
    <scope>NUCLEOTIDE SEQUENCE</scope>
</reference>
<dbReference type="Proteomes" id="UP000683360">
    <property type="component" value="Unassembled WGS sequence"/>
</dbReference>
<comment type="caution">
    <text evidence="4">The sequence shown here is derived from an EMBL/GenBank/DDBJ whole genome shotgun (WGS) entry which is preliminary data.</text>
</comment>
<dbReference type="Pfam" id="PF18738">
    <property type="entry name" value="HEPN_DZIP3"/>
    <property type="match status" value="1"/>
</dbReference>
<gene>
    <name evidence="4" type="ORF">MEDL_28835</name>
</gene>
<dbReference type="InterPro" id="IPR041249">
    <property type="entry name" value="HEPN_DZIP3"/>
</dbReference>
<evidence type="ECO:0000313" key="4">
    <source>
        <dbReference type="EMBL" id="CAG2215042.1"/>
    </source>
</evidence>
<keyword evidence="1" id="KW-0863">Zinc-finger</keyword>
<dbReference type="Gene3D" id="4.10.60.10">
    <property type="entry name" value="Zinc finger, CCHC-type"/>
    <property type="match status" value="1"/>
</dbReference>
<evidence type="ECO:0000256" key="1">
    <source>
        <dbReference type="PROSITE-ProRule" id="PRU00047"/>
    </source>
</evidence>
<feature type="domain" description="CCHC-type" evidence="3">
    <location>
        <begin position="331"/>
        <end position="345"/>
    </location>
</feature>
<organism evidence="4 5">
    <name type="scientific">Mytilus edulis</name>
    <name type="common">Blue mussel</name>
    <dbReference type="NCBI Taxonomy" id="6550"/>
    <lineage>
        <taxon>Eukaryota</taxon>
        <taxon>Metazoa</taxon>
        <taxon>Spiralia</taxon>
        <taxon>Lophotrochozoa</taxon>
        <taxon>Mollusca</taxon>
        <taxon>Bivalvia</taxon>
        <taxon>Autobranchia</taxon>
        <taxon>Pteriomorphia</taxon>
        <taxon>Mytilida</taxon>
        <taxon>Mytiloidea</taxon>
        <taxon>Mytilidae</taxon>
        <taxon>Mytilinae</taxon>
        <taxon>Mytilus</taxon>
    </lineage>
</organism>
<protein>
    <recommendedName>
        <fullName evidence="3">CCHC-type domain-containing protein</fullName>
    </recommendedName>
</protein>
<dbReference type="GO" id="GO:0008270">
    <property type="term" value="F:zinc ion binding"/>
    <property type="evidence" value="ECO:0007669"/>
    <property type="project" value="UniProtKB-KW"/>
</dbReference>
<sequence length="368" mass="41556">MTSISTEEENYVRMSLLLTGISPRAVRVLFDSEFHPSYVPDSKTFDVTLMITLLRNLTTISPLVCGFDDLPSAVDTKPGADLARIKYYRNYMAHLSYGKIDTNFFNTAWNDMTSIKVSDILLLALFALTRNSHVISGNKLANNNFSNNILQAIERLGGQLMKQECDYLKTKPLDQTNQEIMLDIKRSNDEIRDLKESFKSLSMSHTEIKKSHELLQEDHADVSRKLQKLETSQKDTVPWNVRGKHLEYSFAHLNLEISCYGEKATSGLPKVTIVVQRLTVNVPPMPYSRGGGRGGFNARDFFRGFSKESGPRNDNYSQQNNSQQQYNDGLCFYCKRPGHTARFCPYKARTFSSTKSAPATITSAPSLS</sequence>
<keyword evidence="5" id="KW-1185">Reference proteome</keyword>
<dbReference type="PROSITE" id="PS50158">
    <property type="entry name" value="ZF_CCHC"/>
    <property type="match status" value="1"/>
</dbReference>
<keyword evidence="1" id="KW-0479">Metal-binding</keyword>
<dbReference type="EMBL" id="CAJPWZ010001433">
    <property type="protein sequence ID" value="CAG2215042.1"/>
    <property type="molecule type" value="Genomic_DNA"/>
</dbReference>
<dbReference type="InterPro" id="IPR001878">
    <property type="entry name" value="Znf_CCHC"/>
</dbReference>
<evidence type="ECO:0000313" key="5">
    <source>
        <dbReference type="Proteomes" id="UP000683360"/>
    </source>
</evidence>
<dbReference type="SUPFAM" id="SSF57756">
    <property type="entry name" value="Retrovirus zinc finger-like domains"/>
    <property type="match status" value="1"/>
</dbReference>
<keyword evidence="1" id="KW-0862">Zinc</keyword>
<name>A0A8S3S1V2_MYTED</name>
<dbReference type="AlphaFoldDB" id="A0A8S3S1V2"/>
<feature type="coiled-coil region" evidence="2">
    <location>
        <begin position="177"/>
        <end position="232"/>
    </location>
</feature>
<evidence type="ECO:0000259" key="3">
    <source>
        <dbReference type="PROSITE" id="PS50158"/>
    </source>
</evidence>
<evidence type="ECO:0000256" key="2">
    <source>
        <dbReference type="SAM" id="Coils"/>
    </source>
</evidence>
<proteinExistence type="predicted"/>
<accession>A0A8S3S1V2</accession>
<dbReference type="GO" id="GO:0003676">
    <property type="term" value="F:nucleic acid binding"/>
    <property type="evidence" value="ECO:0007669"/>
    <property type="project" value="InterPro"/>
</dbReference>